<dbReference type="EMBL" id="CP162599">
    <property type="protein sequence ID" value="XDK32482.1"/>
    <property type="molecule type" value="Genomic_DNA"/>
</dbReference>
<keyword evidence="4 6" id="KW-1133">Transmembrane helix</keyword>
<organism evidence="8">
    <name type="scientific">Ornithinibacillus sp. 4-3</name>
    <dbReference type="NCBI Taxonomy" id="3231488"/>
    <lineage>
        <taxon>Bacteria</taxon>
        <taxon>Bacillati</taxon>
        <taxon>Bacillota</taxon>
        <taxon>Bacilli</taxon>
        <taxon>Bacillales</taxon>
        <taxon>Bacillaceae</taxon>
        <taxon>Ornithinibacillus</taxon>
    </lineage>
</organism>
<evidence type="ECO:0000256" key="5">
    <source>
        <dbReference type="SAM" id="MobiDB-lite"/>
    </source>
</evidence>
<dbReference type="GO" id="GO:0071555">
    <property type="term" value="P:cell wall organization"/>
    <property type="evidence" value="ECO:0007669"/>
    <property type="project" value="UniProtKB-KW"/>
</dbReference>
<evidence type="ECO:0000256" key="4">
    <source>
        <dbReference type="ARBA" id="ARBA00022989"/>
    </source>
</evidence>
<accession>A0AB39HPC3</accession>
<keyword evidence="3" id="KW-0735">Signal-anchor</keyword>
<evidence type="ECO:0000256" key="1">
    <source>
        <dbReference type="ARBA" id="ARBA00006068"/>
    </source>
</evidence>
<dbReference type="PANTHER" id="PTHR33392:SF3">
    <property type="entry name" value="POLYISOPRENYL-TEICHOIC ACID--PEPTIDOGLYCAN TEICHOIC ACID TRANSFERASE TAGT"/>
    <property type="match status" value="1"/>
</dbReference>
<dbReference type="InterPro" id="IPR050922">
    <property type="entry name" value="LytR/CpsA/Psr_CW_biosynth"/>
</dbReference>
<dbReference type="AlphaFoldDB" id="A0AB39HPC3"/>
<reference evidence="8" key="1">
    <citation type="submission" date="2024-07" db="EMBL/GenBank/DDBJ databases">
        <title>Halotolerant mesophilic bacterium Ornithinibacillus sp. 4-3, sp. nov., isolated from soil.</title>
        <authorList>
            <person name="Sidarenka A.V."/>
            <person name="Guliayeva D.E."/>
            <person name="Leanovich S.I."/>
            <person name="Hileuskaya K.S."/>
            <person name="Akhremchuk A.E."/>
            <person name="Sikolenko M.A."/>
            <person name="Valentovich L.N."/>
        </authorList>
    </citation>
    <scope>NUCLEOTIDE SEQUENCE</scope>
    <source>
        <strain evidence="8">4-3</strain>
    </source>
</reference>
<comment type="similarity">
    <text evidence="1">Belongs to the LytR/CpsA/Psr (LCP) family.</text>
</comment>
<dbReference type="NCBIfam" id="TIGR00350">
    <property type="entry name" value="lytR_cpsA_psr"/>
    <property type="match status" value="1"/>
</dbReference>
<gene>
    <name evidence="8" type="ORF">AB4Y30_15970</name>
</gene>
<feature type="domain" description="Cell envelope-related transcriptional attenuator" evidence="7">
    <location>
        <begin position="101"/>
        <end position="248"/>
    </location>
</feature>
<proteinExistence type="inferred from homology"/>
<name>A0AB39HPC3_9BACI</name>
<evidence type="ECO:0000256" key="3">
    <source>
        <dbReference type="ARBA" id="ARBA00022968"/>
    </source>
</evidence>
<evidence type="ECO:0000256" key="2">
    <source>
        <dbReference type="ARBA" id="ARBA00022692"/>
    </source>
</evidence>
<dbReference type="InterPro" id="IPR004474">
    <property type="entry name" value="LytR_CpsA_psr"/>
</dbReference>
<evidence type="ECO:0000313" key="8">
    <source>
        <dbReference type="EMBL" id="XDK32482.1"/>
    </source>
</evidence>
<keyword evidence="6" id="KW-0472">Membrane</keyword>
<sequence>MTNTRIVRRRVQQNQPPPPKKKRKVLKRIFLVLLLAFLSVLGYGTYLYVKAGNTLSDSYVNDGREKSELRDEFVDPTKDNISMLIMGVDTSEKREGAGTPRTDALMVATFNKNDKSVNLLSIPRDSYVYIPEVDRETKINHAHAYGGPNATIDTVENLLDIPIDYWITLNFEAFIDVVDAIGGITVDVPYDFEEQDSKDRAGAISLKEGIQDLDGEEALALARTRKKDSDVMRGQRQQDIIKAIAKKSVSLGSVFKYDDIIDAVGKNMSTNMKFAEMRALVHYATTNLDIETFTLEGEDYWPPGSAYYWMIDEEALGETKAMLQKHLDITRPTVVQ</sequence>
<dbReference type="PANTHER" id="PTHR33392">
    <property type="entry name" value="POLYISOPRENYL-TEICHOIC ACID--PEPTIDOGLYCAN TEICHOIC ACID TRANSFERASE TAGU"/>
    <property type="match status" value="1"/>
</dbReference>
<evidence type="ECO:0000259" key="7">
    <source>
        <dbReference type="Pfam" id="PF03816"/>
    </source>
</evidence>
<keyword evidence="2 6" id="KW-0812">Transmembrane</keyword>
<dbReference type="Pfam" id="PF03816">
    <property type="entry name" value="LytR_cpsA_psr"/>
    <property type="match status" value="1"/>
</dbReference>
<evidence type="ECO:0000256" key="6">
    <source>
        <dbReference type="SAM" id="Phobius"/>
    </source>
</evidence>
<feature type="compositionally biased region" description="Basic residues" evidence="5">
    <location>
        <begin position="1"/>
        <end position="11"/>
    </location>
</feature>
<feature type="transmembrane region" description="Helical" evidence="6">
    <location>
        <begin position="29"/>
        <end position="49"/>
    </location>
</feature>
<feature type="region of interest" description="Disordered" evidence="5">
    <location>
        <begin position="1"/>
        <end position="21"/>
    </location>
</feature>
<dbReference type="Gene3D" id="3.40.630.190">
    <property type="entry name" value="LCP protein"/>
    <property type="match status" value="1"/>
</dbReference>
<dbReference type="RefSeq" id="WP_368653170.1">
    <property type="nucleotide sequence ID" value="NZ_CP162599.1"/>
</dbReference>
<protein>
    <submittedName>
        <fullName evidence="8">LCP family protein</fullName>
    </submittedName>
</protein>